<evidence type="ECO:0000256" key="3">
    <source>
        <dbReference type="ARBA" id="ARBA00023002"/>
    </source>
</evidence>
<comment type="similarity">
    <text evidence="1">Belongs to the short-chain dehydrogenases/reductases (SDR) family.</text>
</comment>
<keyword evidence="3" id="KW-0560">Oxidoreductase</keyword>
<name>A0ABR1P8S4_DIAER</name>
<gene>
    <name evidence="4" type="ORF">SLS63_006172</name>
</gene>
<proteinExistence type="inferred from homology"/>
<dbReference type="EMBL" id="JAKNSF020000029">
    <property type="protein sequence ID" value="KAK7729299.1"/>
    <property type="molecule type" value="Genomic_DNA"/>
</dbReference>
<accession>A0ABR1P8S4</accession>
<evidence type="ECO:0000313" key="5">
    <source>
        <dbReference type="Proteomes" id="UP001430848"/>
    </source>
</evidence>
<evidence type="ECO:0000256" key="1">
    <source>
        <dbReference type="ARBA" id="ARBA00006484"/>
    </source>
</evidence>
<keyword evidence="2" id="KW-0521">NADP</keyword>
<evidence type="ECO:0008006" key="6">
    <source>
        <dbReference type="Google" id="ProtNLM"/>
    </source>
</evidence>
<dbReference type="Proteomes" id="UP001430848">
    <property type="component" value="Unassembled WGS sequence"/>
</dbReference>
<dbReference type="InterPro" id="IPR002347">
    <property type="entry name" value="SDR_fam"/>
</dbReference>
<dbReference type="Gene3D" id="3.40.50.720">
    <property type="entry name" value="NAD(P)-binding Rossmann-like Domain"/>
    <property type="match status" value="1"/>
</dbReference>
<keyword evidence="5" id="KW-1185">Reference proteome</keyword>
<evidence type="ECO:0000256" key="2">
    <source>
        <dbReference type="ARBA" id="ARBA00022857"/>
    </source>
</evidence>
<reference evidence="4 5" key="1">
    <citation type="submission" date="2024-02" db="EMBL/GenBank/DDBJ databases">
        <title>De novo assembly and annotation of 12 fungi associated with fruit tree decline syndrome in Ontario, Canada.</title>
        <authorList>
            <person name="Sulman M."/>
            <person name="Ellouze W."/>
            <person name="Ilyukhin E."/>
        </authorList>
    </citation>
    <scope>NUCLEOTIDE SEQUENCE [LARGE SCALE GENOMIC DNA]</scope>
    <source>
        <strain evidence="4 5">M169</strain>
    </source>
</reference>
<dbReference type="PRINTS" id="PR00081">
    <property type="entry name" value="GDHRDH"/>
</dbReference>
<sequence length="236" mass="25977">MLLDLPFQRIKGRFAPEPLPPAGTFKGQTALVIGGTTGLGLAAALHFAQLGAEVIITCRAKPRGKAARDAIQKAAREANVRVMELDMARYASCVAFVAELKKIREGQGGIDVAVLNTGMLPSRFDRSPEGWEMTIQVNALSTALLGMLLLDMMKSERANRDSPAHIVFVTSRDHLYPDITHWKEWSEKEGILARLSDEKHWPAAWKIAEPNYANSKLLVMYAIEEISKRALGPDGE</sequence>
<dbReference type="SUPFAM" id="SSF51735">
    <property type="entry name" value="NAD(P)-binding Rossmann-fold domains"/>
    <property type="match status" value="1"/>
</dbReference>
<dbReference type="Pfam" id="PF00106">
    <property type="entry name" value="adh_short"/>
    <property type="match status" value="1"/>
</dbReference>
<dbReference type="PANTHER" id="PTHR24320">
    <property type="entry name" value="RETINOL DEHYDROGENASE"/>
    <property type="match status" value="1"/>
</dbReference>
<comment type="caution">
    <text evidence="4">The sequence shown here is derived from an EMBL/GenBank/DDBJ whole genome shotgun (WGS) entry which is preliminary data.</text>
</comment>
<protein>
    <recommendedName>
        <fullName evidence="6">NAD(P)-binding protein</fullName>
    </recommendedName>
</protein>
<dbReference type="PANTHER" id="PTHR24320:SF252">
    <property type="entry name" value="DEHYDROGENASE_REDUCTASE FAMILY PROTEIN, PUTATIVE (AFU_ORTHOLOGUE AFUA_3G08550)-RELATED"/>
    <property type="match status" value="1"/>
</dbReference>
<organism evidence="4 5">
    <name type="scientific">Diaporthe eres</name>
    <name type="common">Phomopsis oblonga</name>
    <dbReference type="NCBI Taxonomy" id="83184"/>
    <lineage>
        <taxon>Eukaryota</taxon>
        <taxon>Fungi</taxon>
        <taxon>Dikarya</taxon>
        <taxon>Ascomycota</taxon>
        <taxon>Pezizomycotina</taxon>
        <taxon>Sordariomycetes</taxon>
        <taxon>Sordariomycetidae</taxon>
        <taxon>Diaporthales</taxon>
        <taxon>Diaporthaceae</taxon>
        <taxon>Diaporthe</taxon>
        <taxon>Diaporthe eres species complex</taxon>
    </lineage>
</organism>
<dbReference type="InterPro" id="IPR036291">
    <property type="entry name" value="NAD(P)-bd_dom_sf"/>
</dbReference>
<evidence type="ECO:0000313" key="4">
    <source>
        <dbReference type="EMBL" id="KAK7729299.1"/>
    </source>
</evidence>